<dbReference type="GO" id="GO:0005525">
    <property type="term" value="F:GTP binding"/>
    <property type="evidence" value="ECO:0007669"/>
    <property type="project" value="InterPro"/>
</dbReference>
<keyword evidence="1" id="KW-0547">Nucleotide-binding</keyword>
<gene>
    <name evidence="2" type="ORF">K9W46_07405</name>
</gene>
<dbReference type="AlphaFoldDB" id="A0A9Y1BNN3"/>
<proteinExistence type="predicted"/>
<dbReference type="SUPFAM" id="SSF52540">
    <property type="entry name" value="P-loop containing nucleoside triphosphate hydrolases"/>
    <property type="match status" value="1"/>
</dbReference>
<dbReference type="CDD" id="cd00154">
    <property type="entry name" value="Rab"/>
    <property type="match status" value="1"/>
</dbReference>
<organism evidence="2">
    <name type="scientific">Candidatus Heimdallarchaeum endolithica</name>
    <dbReference type="NCBI Taxonomy" id="2876572"/>
    <lineage>
        <taxon>Archaea</taxon>
        <taxon>Promethearchaeati</taxon>
        <taxon>Candidatus Heimdallarchaeota</taxon>
        <taxon>Candidatus Heimdallarchaeia (ex Rinke et al. 2021) (nom. nud.)</taxon>
        <taxon>Candidatus Heimdallarchaeales</taxon>
        <taxon>Candidatus Heimdallarchaeaceae</taxon>
        <taxon>Candidatus Heimdallarchaeum</taxon>
    </lineage>
</organism>
<dbReference type="SMART" id="SM00173">
    <property type="entry name" value="RAS"/>
    <property type="match status" value="1"/>
</dbReference>
<dbReference type="InterPro" id="IPR001806">
    <property type="entry name" value="Small_GTPase"/>
</dbReference>
<evidence type="ECO:0000256" key="1">
    <source>
        <dbReference type="ARBA" id="ARBA00022741"/>
    </source>
</evidence>
<dbReference type="InterPro" id="IPR005225">
    <property type="entry name" value="Small_GTP-bd"/>
</dbReference>
<protein>
    <submittedName>
        <fullName evidence="2">GTP-binding protein</fullName>
    </submittedName>
</protein>
<evidence type="ECO:0000313" key="2">
    <source>
        <dbReference type="EMBL" id="UJG42232.1"/>
    </source>
</evidence>
<dbReference type="SMART" id="SM00174">
    <property type="entry name" value="RHO"/>
    <property type="match status" value="1"/>
</dbReference>
<reference evidence="2" key="1">
    <citation type="journal article" date="2022" name="Nat. Microbiol.">
        <title>Unique mobile elements and scalable gene flow at the prokaryote-eukaryote boundary revealed by circularized Asgard archaea genomes.</title>
        <authorList>
            <person name="Wu F."/>
            <person name="Speth D.R."/>
            <person name="Philosof A."/>
            <person name="Cremiere A."/>
            <person name="Narayanan A."/>
            <person name="Barco R.A."/>
            <person name="Connon S.A."/>
            <person name="Amend J.P."/>
            <person name="Antoshechkin I.A."/>
            <person name="Orphan V.J."/>
        </authorList>
    </citation>
    <scope>NUCLEOTIDE SEQUENCE</scope>
    <source>
        <strain evidence="2">PR6</strain>
    </source>
</reference>
<dbReference type="SMART" id="SM00175">
    <property type="entry name" value="RAB"/>
    <property type="match status" value="1"/>
</dbReference>
<dbReference type="FunFam" id="3.40.50.300:FF:001329">
    <property type="entry name" value="Small GTP-binding protein, putative"/>
    <property type="match status" value="1"/>
</dbReference>
<dbReference type="EMBL" id="CP084167">
    <property type="protein sequence ID" value="UJG42232.1"/>
    <property type="molecule type" value="Genomic_DNA"/>
</dbReference>
<dbReference type="NCBIfam" id="TIGR00231">
    <property type="entry name" value="small_GTP"/>
    <property type="match status" value="1"/>
</dbReference>
<dbReference type="Gene3D" id="3.40.50.300">
    <property type="entry name" value="P-loop containing nucleotide triphosphate hydrolases"/>
    <property type="match status" value="1"/>
</dbReference>
<dbReference type="PROSITE" id="PS51419">
    <property type="entry name" value="RAB"/>
    <property type="match status" value="1"/>
</dbReference>
<accession>A0A9Y1BNN3</accession>
<dbReference type="Pfam" id="PF00071">
    <property type="entry name" value="Ras"/>
    <property type="match status" value="1"/>
</dbReference>
<dbReference type="PROSITE" id="PS51421">
    <property type="entry name" value="RAS"/>
    <property type="match status" value="1"/>
</dbReference>
<dbReference type="PANTHER" id="PTHR47978">
    <property type="match status" value="1"/>
</dbReference>
<sequence>MRSIRPDFNFKILLLGAAAVGKTSLVQRFVHNRFEQSYLMTIGMEPSEKFVTLKDNTVVALSIWDLAGQDRFRFIRHTFFKGAKAALMVFDLTRNSTLTDLEKWNSELVKNCGKNTLTILVGNKNDLEDKIAVSDDECKSLQNKINSLDFIKTSALTGEHVQEAFVQLATLLVKNKK</sequence>
<dbReference type="Proteomes" id="UP001200513">
    <property type="component" value="Chromosome"/>
</dbReference>
<dbReference type="InterPro" id="IPR027417">
    <property type="entry name" value="P-loop_NTPase"/>
</dbReference>
<dbReference type="PRINTS" id="PR00449">
    <property type="entry name" value="RASTRNSFRMNG"/>
</dbReference>
<dbReference type="GO" id="GO:0003924">
    <property type="term" value="F:GTPase activity"/>
    <property type="evidence" value="ECO:0007669"/>
    <property type="project" value="InterPro"/>
</dbReference>
<name>A0A9Y1BNN3_9ARCH</name>